<dbReference type="EMBL" id="PYLZ01000004">
    <property type="protein sequence ID" value="PSW24950.1"/>
    <property type="molecule type" value="Genomic_DNA"/>
</dbReference>
<gene>
    <name evidence="1" type="ORF">C9I94_09060</name>
</gene>
<proteinExistence type="predicted"/>
<evidence type="ECO:0000313" key="1">
    <source>
        <dbReference type="EMBL" id="PSW24950.1"/>
    </source>
</evidence>
<organism evidence="1 2">
    <name type="scientific">Photobacterium swingsii</name>
    <dbReference type="NCBI Taxonomy" id="680026"/>
    <lineage>
        <taxon>Bacteria</taxon>
        <taxon>Pseudomonadati</taxon>
        <taxon>Pseudomonadota</taxon>
        <taxon>Gammaproteobacteria</taxon>
        <taxon>Vibrionales</taxon>
        <taxon>Vibrionaceae</taxon>
        <taxon>Photobacterium</taxon>
    </lineage>
</organism>
<dbReference type="RefSeq" id="WP_107302658.1">
    <property type="nucleotide sequence ID" value="NZ_AP024853.1"/>
</dbReference>
<keyword evidence="2" id="KW-1185">Reference proteome</keyword>
<dbReference type="OrthoDB" id="5816663at2"/>
<comment type="caution">
    <text evidence="1">The sequence shown here is derived from an EMBL/GenBank/DDBJ whole genome shotgun (WGS) entry which is preliminary data.</text>
</comment>
<sequence>MVTPLLFLTVSAFSTPLLENSSYHQQGNTCFLTVNEERNQENIVLLLSLSANDEASVTVFHRQAFTEKSEGLLHQSATKLNNWYANHDYPVTHRLYKKVDDKPIYATTLTAPSDNASTFIDIFKTRGNKTRLNMDGMDSHLSFVADKVQADAFYQCGQSVRHLAAIHDNS</sequence>
<name>A0A2T3P861_9GAMM</name>
<dbReference type="AlphaFoldDB" id="A0A2T3P861"/>
<accession>A0A2T3P861</accession>
<reference evidence="1 2" key="1">
    <citation type="submission" date="2018-01" db="EMBL/GenBank/DDBJ databases">
        <title>Whole genome sequencing of Histamine producing bacteria.</title>
        <authorList>
            <person name="Butler K."/>
        </authorList>
    </citation>
    <scope>NUCLEOTIDE SEQUENCE [LARGE SCALE GENOMIC DNA]</scope>
    <source>
        <strain evidence="1 2">DSM 24669</strain>
    </source>
</reference>
<protein>
    <submittedName>
        <fullName evidence="1">Uncharacterized protein</fullName>
    </submittedName>
</protein>
<evidence type="ECO:0000313" key="2">
    <source>
        <dbReference type="Proteomes" id="UP000240481"/>
    </source>
</evidence>
<dbReference type="Proteomes" id="UP000240481">
    <property type="component" value="Unassembled WGS sequence"/>
</dbReference>